<dbReference type="EMBL" id="JAICBX010000002">
    <property type="protein sequence ID" value="MBW8638556.1"/>
    <property type="molecule type" value="Genomic_DNA"/>
</dbReference>
<dbReference type="AlphaFoldDB" id="A0AAE3D248"/>
<keyword evidence="3" id="KW-1185">Reference proteome</keyword>
<dbReference type="InterPro" id="IPR042099">
    <property type="entry name" value="ANL_N_sf"/>
</dbReference>
<name>A0AAE3D248_9HYPH</name>
<dbReference type="InterPro" id="IPR000873">
    <property type="entry name" value="AMP-dep_synth/lig_dom"/>
</dbReference>
<evidence type="ECO:0000313" key="3">
    <source>
        <dbReference type="Proteomes" id="UP001196509"/>
    </source>
</evidence>
<dbReference type="SUPFAM" id="SSF56801">
    <property type="entry name" value="Acetyl-CoA synthetase-like"/>
    <property type="match status" value="2"/>
</dbReference>
<dbReference type="Pfam" id="PF00501">
    <property type="entry name" value="AMP-binding"/>
    <property type="match status" value="1"/>
</dbReference>
<accession>A0AAE3D248</accession>
<organism evidence="2 3">
    <name type="scientific">Flavimaribacter sediminis</name>
    <dbReference type="NCBI Taxonomy" id="2865987"/>
    <lineage>
        <taxon>Bacteria</taxon>
        <taxon>Pseudomonadati</taxon>
        <taxon>Pseudomonadota</taxon>
        <taxon>Alphaproteobacteria</taxon>
        <taxon>Hyphomicrobiales</taxon>
        <taxon>Rhizobiaceae</taxon>
        <taxon>Flavimaribacter</taxon>
    </lineage>
</organism>
<evidence type="ECO:0000313" key="2">
    <source>
        <dbReference type="EMBL" id="MBW8638556.1"/>
    </source>
</evidence>
<proteinExistence type="predicted"/>
<gene>
    <name evidence="2" type="ORF">K1W69_15270</name>
</gene>
<sequence length="155" mass="17305">MLNRVANRFEGRNTTFAEFDANVSSVFGALEQSGAARIAYLGKNSDWAFELYIGAGRAGGVFAPINWRLAPREVAQIIETFEPDLLFVGPEFHDAVEENSGELPDYLGFVAMPVAHFKCPKTVDLVAQMPRNATGKLLKRELRKPYWEGRARQVN</sequence>
<dbReference type="Gene3D" id="3.40.50.12780">
    <property type="entry name" value="N-terminal domain of ligase-like"/>
    <property type="match status" value="1"/>
</dbReference>
<comment type="caution">
    <text evidence="2">The sequence shown here is derived from an EMBL/GenBank/DDBJ whole genome shotgun (WGS) entry which is preliminary data.</text>
</comment>
<evidence type="ECO:0000259" key="1">
    <source>
        <dbReference type="Pfam" id="PF00501"/>
    </source>
</evidence>
<dbReference type="Proteomes" id="UP001196509">
    <property type="component" value="Unassembled WGS sequence"/>
</dbReference>
<protein>
    <submittedName>
        <fullName evidence="2">AMP-binding protein</fullName>
    </submittedName>
</protein>
<dbReference type="PANTHER" id="PTHR43767:SF1">
    <property type="entry name" value="NONRIBOSOMAL PEPTIDE SYNTHASE PES1 (EUROFUNG)-RELATED"/>
    <property type="match status" value="1"/>
</dbReference>
<dbReference type="InterPro" id="IPR050237">
    <property type="entry name" value="ATP-dep_AMP-bd_enzyme"/>
</dbReference>
<feature type="domain" description="AMP-dependent synthetase/ligase" evidence="1">
    <location>
        <begin position="3"/>
        <end position="94"/>
    </location>
</feature>
<reference evidence="2" key="1">
    <citation type="submission" date="2021-08" db="EMBL/GenBank/DDBJ databases">
        <title>Hoeflea bacterium WL0058 sp. nov., isolated from the sediment.</title>
        <authorList>
            <person name="Wang L."/>
            <person name="Zhang D."/>
        </authorList>
    </citation>
    <scope>NUCLEOTIDE SEQUENCE</scope>
    <source>
        <strain evidence="2">WL0058</strain>
    </source>
</reference>
<dbReference type="PANTHER" id="PTHR43767">
    <property type="entry name" value="LONG-CHAIN-FATTY-ACID--COA LIGASE"/>
    <property type="match status" value="1"/>
</dbReference>